<protein>
    <submittedName>
        <fullName evidence="1">Uncharacterized protein</fullName>
    </submittedName>
</protein>
<reference evidence="1" key="2">
    <citation type="journal article" date="2015" name="Data Brief">
        <title>Shoot transcriptome of the giant reed, Arundo donax.</title>
        <authorList>
            <person name="Barrero R.A."/>
            <person name="Guerrero F.D."/>
            <person name="Moolhuijzen P."/>
            <person name="Goolsby J.A."/>
            <person name="Tidwell J."/>
            <person name="Bellgard S.E."/>
            <person name="Bellgard M.I."/>
        </authorList>
    </citation>
    <scope>NUCLEOTIDE SEQUENCE</scope>
    <source>
        <tissue evidence="1">Shoot tissue taken approximately 20 cm above the soil surface</tissue>
    </source>
</reference>
<sequence length="26" mass="2922">MKVASNQSLLNSVKVGYVFFPVLFSF</sequence>
<proteinExistence type="predicted"/>
<dbReference type="EMBL" id="GBRH01159311">
    <property type="protein sequence ID" value="JAE38585.1"/>
    <property type="molecule type" value="Transcribed_RNA"/>
</dbReference>
<accession>A0A0A9HN83</accession>
<dbReference type="AlphaFoldDB" id="A0A0A9HN83"/>
<evidence type="ECO:0000313" key="1">
    <source>
        <dbReference type="EMBL" id="JAE38585.1"/>
    </source>
</evidence>
<reference evidence="1" key="1">
    <citation type="submission" date="2014-09" db="EMBL/GenBank/DDBJ databases">
        <authorList>
            <person name="Magalhaes I.L.F."/>
            <person name="Oliveira U."/>
            <person name="Santos F.R."/>
            <person name="Vidigal T.H.D.A."/>
            <person name="Brescovit A.D."/>
            <person name="Santos A.J."/>
        </authorList>
    </citation>
    <scope>NUCLEOTIDE SEQUENCE</scope>
    <source>
        <tissue evidence="1">Shoot tissue taken approximately 20 cm above the soil surface</tissue>
    </source>
</reference>
<name>A0A0A9HN83_ARUDO</name>
<organism evidence="1">
    <name type="scientific">Arundo donax</name>
    <name type="common">Giant reed</name>
    <name type="synonym">Donax arundinaceus</name>
    <dbReference type="NCBI Taxonomy" id="35708"/>
    <lineage>
        <taxon>Eukaryota</taxon>
        <taxon>Viridiplantae</taxon>
        <taxon>Streptophyta</taxon>
        <taxon>Embryophyta</taxon>
        <taxon>Tracheophyta</taxon>
        <taxon>Spermatophyta</taxon>
        <taxon>Magnoliopsida</taxon>
        <taxon>Liliopsida</taxon>
        <taxon>Poales</taxon>
        <taxon>Poaceae</taxon>
        <taxon>PACMAD clade</taxon>
        <taxon>Arundinoideae</taxon>
        <taxon>Arundineae</taxon>
        <taxon>Arundo</taxon>
    </lineage>
</organism>